<feature type="compositionally biased region" description="Low complexity" evidence="5">
    <location>
        <begin position="143"/>
        <end position="154"/>
    </location>
</feature>
<feature type="compositionally biased region" description="Low complexity" evidence="5">
    <location>
        <begin position="176"/>
        <end position="185"/>
    </location>
</feature>
<dbReference type="STRING" id="139723.A0A182M062"/>
<keyword evidence="3" id="KW-0862">Zinc</keyword>
<feature type="region of interest" description="Disordered" evidence="5">
    <location>
        <begin position="1117"/>
        <end position="1205"/>
    </location>
</feature>
<feature type="domain" description="DBF4-type" evidence="6">
    <location>
        <begin position="496"/>
        <end position="545"/>
    </location>
</feature>
<feature type="compositionally biased region" description="Basic and acidic residues" evidence="5">
    <location>
        <begin position="1381"/>
        <end position="1399"/>
    </location>
</feature>
<dbReference type="PROSITE" id="PS51265">
    <property type="entry name" value="ZF_DBF4"/>
    <property type="match status" value="1"/>
</dbReference>
<evidence type="ECO:0000256" key="5">
    <source>
        <dbReference type="SAM" id="MobiDB-lite"/>
    </source>
</evidence>
<dbReference type="GO" id="GO:0010571">
    <property type="term" value="P:positive regulation of nuclear cell cycle DNA replication"/>
    <property type="evidence" value="ECO:0007669"/>
    <property type="project" value="TreeGrafter"/>
</dbReference>
<feature type="region of interest" description="Disordered" evidence="5">
    <location>
        <begin position="1247"/>
        <end position="1318"/>
    </location>
</feature>
<feature type="region of interest" description="Disordered" evidence="5">
    <location>
        <begin position="923"/>
        <end position="958"/>
    </location>
</feature>
<dbReference type="SMART" id="SM00586">
    <property type="entry name" value="ZnF_DBF"/>
    <property type="match status" value="1"/>
</dbReference>
<feature type="compositionally biased region" description="Basic and acidic residues" evidence="5">
    <location>
        <begin position="1024"/>
        <end position="1033"/>
    </location>
</feature>
<evidence type="ECO:0000259" key="6">
    <source>
        <dbReference type="PROSITE" id="PS51265"/>
    </source>
</evidence>
<feature type="compositionally biased region" description="Polar residues" evidence="5">
    <location>
        <begin position="1261"/>
        <end position="1311"/>
    </location>
</feature>
<feature type="compositionally biased region" description="Polar residues" evidence="5">
    <location>
        <begin position="57"/>
        <end position="78"/>
    </location>
</feature>
<dbReference type="Proteomes" id="UP000075883">
    <property type="component" value="Unassembled WGS sequence"/>
</dbReference>
<dbReference type="GO" id="GO:0003676">
    <property type="term" value="F:nucleic acid binding"/>
    <property type="evidence" value="ECO:0007669"/>
    <property type="project" value="InterPro"/>
</dbReference>
<reference evidence="7" key="2">
    <citation type="submission" date="2020-05" db="UniProtKB">
        <authorList>
            <consortium name="EnsemblMetazoa"/>
        </authorList>
    </citation>
    <scope>IDENTIFICATION</scope>
    <source>
        <strain evidence="7">A-37</strain>
    </source>
</reference>
<dbReference type="GO" id="GO:0031431">
    <property type="term" value="C:Dbf4-dependent protein kinase complex"/>
    <property type="evidence" value="ECO:0007669"/>
    <property type="project" value="TreeGrafter"/>
</dbReference>
<dbReference type="PANTHER" id="PTHR15375">
    <property type="entry name" value="ACTIVATOR OF S-PHASE KINASE-RELATED"/>
    <property type="match status" value="1"/>
</dbReference>
<feature type="region of interest" description="Disordered" evidence="5">
    <location>
        <begin position="590"/>
        <end position="614"/>
    </location>
</feature>
<feature type="compositionally biased region" description="Polar residues" evidence="5">
    <location>
        <begin position="299"/>
        <end position="308"/>
    </location>
</feature>
<feature type="region of interest" description="Disordered" evidence="5">
    <location>
        <begin position="422"/>
        <end position="496"/>
    </location>
</feature>
<protein>
    <recommendedName>
        <fullName evidence="6">DBF4-type domain-containing protein</fullName>
    </recommendedName>
</protein>
<evidence type="ECO:0000256" key="1">
    <source>
        <dbReference type="ARBA" id="ARBA00022723"/>
    </source>
</evidence>
<feature type="compositionally biased region" description="Polar residues" evidence="5">
    <location>
        <begin position="244"/>
        <end position="271"/>
    </location>
</feature>
<feature type="region of interest" description="Disordered" evidence="5">
    <location>
        <begin position="801"/>
        <end position="869"/>
    </location>
</feature>
<feature type="region of interest" description="Disordered" evidence="5">
    <location>
        <begin position="1339"/>
        <end position="1583"/>
    </location>
</feature>
<feature type="compositionally biased region" description="Low complexity" evidence="5">
    <location>
        <begin position="222"/>
        <end position="235"/>
    </location>
</feature>
<feature type="compositionally biased region" description="Basic and acidic residues" evidence="5">
    <location>
        <begin position="645"/>
        <end position="669"/>
    </location>
</feature>
<feature type="region of interest" description="Disordered" evidence="5">
    <location>
        <begin position="127"/>
        <end position="189"/>
    </location>
</feature>
<feature type="compositionally biased region" description="Basic residues" evidence="5">
    <location>
        <begin position="361"/>
        <end position="378"/>
    </location>
</feature>
<feature type="region of interest" description="Disordered" evidence="5">
    <location>
        <begin position="630"/>
        <end position="728"/>
    </location>
</feature>
<feature type="compositionally biased region" description="Polar residues" evidence="5">
    <location>
        <begin position="1370"/>
        <end position="1380"/>
    </location>
</feature>
<dbReference type="GO" id="GO:0008270">
    <property type="term" value="F:zinc ion binding"/>
    <property type="evidence" value="ECO:0007669"/>
    <property type="project" value="UniProtKB-KW"/>
</dbReference>
<evidence type="ECO:0000256" key="2">
    <source>
        <dbReference type="ARBA" id="ARBA00022771"/>
    </source>
</evidence>
<dbReference type="PANTHER" id="PTHR15375:SF26">
    <property type="entry name" value="PROTEIN CHIFFON"/>
    <property type="match status" value="1"/>
</dbReference>
<proteinExistence type="predicted"/>
<dbReference type="GO" id="GO:0043539">
    <property type="term" value="F:protein serine/threonine kinase activator activity"/>
    <property type="evidence" value="ECO:0007669"/>
    <property type="project" value="TreeGrafter"/>
</dbReference>
<dbReference type="GO" id="GO:1901987">
    <property type="term" value="P:regulation of cell cycle phase transition"/>
    <property type="evidence" value="ECO:0007669"/>
    <property type="project" value="TreeGrafter"/>
</dbReference>
<feature type="compositionally biased region" description="Low complexity" evidence="5">
    <location>
        <begin position="1122"/>
        <end position="1138"/>
    </location>
</feature>
<feature type="region of interest" description="Disordered" evidence="5">
    <location>
        <begin position="222"/>
        <end position="308"/>
    </location>
</feature>
<feature type="compositionally biased region" description="Polar residues" evidence="5">
    <location>
        <begin position="1008"/>
        <end position="1017"/>
    </location>
</feature>
<feature type="compositionally biased region" description="Polar residues" evidence="5">
    <location>
        <begin position="1494"/>
        <end position="1509"/>
    </location>
</feature>
<feature type="compositionally biased region" description="Polar residues" evidence="5">
    <location>
        <begin position="803"/>
        <end position="827"/>
    </location>
</feature>
<dbReference type="InterPro" id="IPR051590">
    <property type="entry name" value="Replication_Regulatory_Kinase"/>
</dbReference>
<evidence type="ECO:0000313" key="8">
    <source>
        <dbReference type="Proteomes" id="UP000075883"/>
    </source>
</evidence>
<feature type="compositionally biased region" description="Basic residues" evidence="5">
    <location>
        <begin position="670"/>
        <end position="682"/>
    </location>
</feature>
<dbReference type="Gene3D" id="6.10.250.3410">
    <property type="entry name" value="DBF zinc finger"/>
    <property type="match status" value="1"/>
</dbReference>
<feature type="region of interest" description="Disordered" evidence="5">
    <location>
        <begin position="1001"/>
        <end position="1033"/>
    </location>
</feature>
<feature type="compositionally biased region" description="Basic and acidic residues" evidence="5">
    <location>
        <begin position="940"/>
        <end position="950"/>
    </location>
</feature>
<evidence type="ECO:0000256" key="4">
    <source>
        <dbReference type="PROSITE-ProRule" id="PRU00600"/>
    </source>
</evidence>
<keyword evidence="2 4" id="KW-0863">Zinc-finger</keyword>
<dbReference type="InterPro" id="IPR006572">
    <property type="entry name" value="Znf_DBF"/>
</dbReference>
<feature type="compositionally biased region" description="Basic and acidic residues" evidence="5">
    <location>
        <begin position="477"/>
        <end position="490"/>
    </location>
</feature>
<feature type="compositionally biased region" description="Low complexity" evidence="5">
    <location>
        <begin position="460"/>
        <end position="475"/>
    </location>
</feature>
<keyword evidence="8" id="KW-1185">Reference proteome</keyword>
<dbReference type="VEuPathDB" id="VectorBase:ACUA006225"/>
<feature type="compositionally biased region" description="Basic and acidic residues" evidence="5">
    <location>
        <begin position="590"/>
        <end position="606"/>
    </location>
</feature>
<evidence type="ECO:0000256" key="3">
    <source>
        <dbReference type="ARBA" id="ARBA00022833"/>
    </source>
</evidence>
<feature type="compositionally biased region" description="Basic and acidic residues" evidence="5">
    <location>
        <begin position="1522"/>
        <end position="1541"/>
    </location>
</feature>
<dbReference type="FunFam" id="6.10.250.3410:FF:000001">
    <property type="entry name" value="Protein DBF4 homolog A"/>
    <property type="match status" value="1"/>
</dbReference>
<name>A0A182M062_9DIPT</name>
<dbReference type="InterPro" id="IPR038545">
    <property type="entry name" value="Znf_DBF_sf"/>
</dbReference>
<feature type="compositionally biased region" description="Polar residues" evidence="5">
    <location>
        <begin position="1189"/>
        <end position="1201"/>
    </location>
</feature>
<accession>A0A182M062</accession>
<organism evidence="7 8">
    <name type="scientific">Anopheles culicifacies</name>
    <dbReference type="NCBI Taxonomy" id="139723"/>
    <lineage>
        <taxon>Eukaryota</taxon>
        <taxon>Metazoa</taxon>
        <taxon>Ecdysozoa</taxon>
        <taxon>Arthropoda</taxon>
        <taxon>Hexapoda</taxon>
        <taxon>Insecta</taxon>
        <taxon>Pterygota</taxon>
        <taxon>Neoptera</taxon>
        <taxon>Endopterygota</taxon>
        <taxon>Diptera</taxon>
        <taxon>Nematocera</taxon>
        <taxon>Culicoidea</taxon>
        <taxon>Culicidae</taxon>
        <taxon>Anophelinae</taxon>
        <taxon>Anopheles</taxon>
        <taxon>culicifacies species complex</taxon>
    </lineage>
</organism>
<feature type="compositionally biased region" description="Low complexity" evidence="5">
    <location>
        <begin position="90"/>
        <end position="109"/>
    </location>
</feature>
<keyword evidence="1" id="KW-0479">Metal-binding</keyword>
<evidence type="ECO:0000313" key="7">
    <source>
        <dbReference type="EnsemblMetazoa" id="ACUA006225-PA"/>
    </source>
</evidence>
<dbReference type="EMBL" id="AXCM01007582">
    <property type="status" value="NOT_ANNOTATED_CDS"/>
    <property type="molecule type" value="Genomic_DNA"/>
</dbReference>
<feature type="region of interest" description="Disordered" evidence="5">
    <location>
        <begin position="46"/>
        <end position="109"/>
    </location>
</feature>
<feature type="compositionally biased region" description="Basic and acidic residues" evidence="5">
    <location>
        <begin position="1156"/>
        <end position="1186"/>
    </location>
</feature>
<dbReference type="Pfam" id="PF07535">
    <property type="entry name" value="zf-DBF"/>
    <property type="match status" value="1"/>
</dbReference>
<reference evidence="8" key="1">
    <citation type="submission" date="2013-09" db="EMBL/GenBank/DDBJ databases">
        <title>The Genome Sequence of Anopheles culicifacies species A.</title>
        <authorList>
            <consortium name="The Broad Institute Genomics Platform"/>
            <person name="Neafsey D.E."/>
            <person name="Besansky N."/>
            <person name="Howell P."/>
            <person name="Walton C."/>
            <person name="Young S.K."/>
            <person name="Zeng Q."/>
            <person name="Gargeya S."/>
            <person name="Fitzgerald M."/>
            <person name="Haas B."/>
            <person name="Abouelleil A."/>
            <person name="Allen A.W."/>
            <person name="Alvarado L."/>
            <person name="Arachchi H.M."/>
            <person name="Berlin A.M."/>
            <person name="Chapman S.B."/>
            <person name="Gainer-Dewar J."/>
            <person name="Goldberg J."/>
            <person name="Griggs A."/>
            <person name="Gujja S."/>
            <person name="Hansen M."/>
            <person name="Howarth C."/>
            <person name="Imamovic A."/>
            <person name="Ireland A."/>
            <person name="Larimer J."/>
            <person name="McCowan C."/>
            <person name="Murphy C."/>
            <person name="Pearson M."/>
            <person name="Poon T.W."/>
            <person name="Priest M."/>
            <person name="Roberts A."/>
            <person name="Saif S."/>
            <person name="Shea T."/>
            <person name="Sisk P."/>
            <person name="Sykes S."/>
            <person name="Wortman J."/>
            <person name="Nusbaum C."/>
            <person name="Birren B."/>
        </authorList>
    </citation>
    <scope>NUCLEOTIDE SEQUENCE [LARGE SCALE GENOMIC DNA]</scope>
    <source>
        <strain evidence="8">A-37</strain>
    </source>
</reference>
<feature type="region of interest" description="Disordered" evidence="5">
    <location>
        <begin position="338"/>
        <end position="378"/>
    </location>
</feature>
<dbReference type="EnsemblMetazoa" id="ACUA006225-RA">
    <property type="protein sequence ID" value="ACUA006225-PA"/>
    <property type="gene ID" value="ACUA006225"/>
</dbReference>
<sequence>MQCKSKMSVSKAFDSSIEFFLTKDITHFITDKLQQGEQFFSKIVAGETGERKDLPTSAASPSPGVSNSNEQPLTSTRRFPSVPSPATGTPLLQQLRHPQQQQSQRSSRQLLHLTHQQHTHGQYVNDYEPATSRTSSPCPPPITSSTTTVPSTSTAACITTSGAASVPKEQQHAVLGSGPSTSSTPASVGFDGKVKPIHLPSNGQPTAAAVPRSRADAMLQRVRQQQQQQTQYTQQPAYGLLHSSPLNPTTSGVTYGSTPTKVSTPSPFQSSSHHKQAPSPCYSPAGAGAGGNLGPVTRPTPSRQNSPVQLVRSWGTLVWSAEYTLKFLRKVLGSLPKENGTKRTARTGSGAVDVKSAAGEKHHRHHHHRHNGSRASQHVHHLRGPFIKIECRSAPYSYRPVYKEFKRWPALLQTEKELAGKKAPFADANEPSPAVRNQPGTGRQDNAEGTGAGRMTRKLSSTTNTAARTGSTTTGKLGDETGLAKKRTLEKPPAAPPRDCGYCEICRLEYDSLAVHVQSESHQTFVRNDDNFVSLDRLLDSFGGGWGGESGDTARDKLAEEGYDTEEGTVAAEAFFQQLQNTVRIKRTVEEPVENRRKEEQEEGQQKKTSSTTVTVAVTTTTTAAADELIEREKTPIGDSIAKNEVAEVKQEQPQKHDSTALKETEQLRQSKKTQKKKGTRAKVKEQFDAVDSGQQCERLDSKSHKHSTPPGPDSDGDGSRTDSSDCGNSTKELIKLAIKSVIATFECSDSEFLADVERSLDNSVRLDDSGVQCVTGSVKEQVDKCTHPNVLVGESDSCKRAANSSNNLTSRDSSGIPQGHSTTRTTRACKRQTDTGEGTSRGERRVSNRLSQSAVPLLPPPPAPVSSAFREVTGTLDEHLTEASSEGMFGRRSAIHHHPHNQLNHHNHQKHKSTLSALLLKQQQERDQQQQQQQPHSAADSHEWEEHKTTASGTVDHAAGMKVLTDFRKQRSDDELVPDKSVLLVGPAAEVGPVAATVTNEKLHGLESSNIKSPTSNRRKRNPRSDRQEDAMGLKASTVATNKHHHHHAHVAHLNDGAGTAGGGTKTRHATELAATLLECDGLDPKNTKRISLGLRQNPKRANLNEDFTSLLDETLERTKTSTSSASARRTAQSRIRGPTKGKEQTVTKQPPAAEKVEEEKQNHRGCEKEEPSERRETLAHDRIPTMESVSTSTKRTTGAVSKKAATLEGIKVRGIRWRAPSPTTRPPVKSPLLYKVIDHQAAGEDSIATNDGLNERIATPSSRTATAAGSRNDTSTAGGNVGSNSQPTSNHSRTSKSSTAAKHSGSSPGKKNGLIVKIRRVRQSELSLLNDEAENFMFPRKDDSSSDEDTDDDRQTSSEGFHAAAGANNFSVDLASSSEGDRDATTHKNKEEDRHSEEEEEEPVLLSDAKHTGVVGSRKRKKVIAAAVTKVDGSDDLSSTTSPLKSDPSIGPAVKRARLEPSTRRKAQLSADYEKGQDPAGSRMRFPEAPIQPSTTVATAKPTVSSTDRLRRRRSQSNASEDKGHEAKRDDEEEAKLSDDDVEGEEEEEEEEEEDKKKKRKGGVTARTRRVQKKLNREEET</sequence>
<feature type="compositionally biased region" description="Acidic residues" evidence="5">
    <location>
        <begin position="1542"/>
        <end position="1556"/>
    </location>
</feature>
<feature type="compositionally biased region" description="Basic residues" evidence="5">
    <location>
        <begin position="1559"/>
        <end position="1576"/>
    </location>
</feature>